<dbReference type="Pfam" id="PF09369">
    <property type="entry name" value="MZB"/>
    <property type="match status" value="1"/>
</dbReference>
<dbReference type="NCBIfam" id="NF038324">
    <property type="entry name" value="DrmB_fam"/>
    <property type="match status" value="1"/>
</dbReference>
<evidence type="ECO:0000313" key="3">
    <source>
        <dbReference type="EMBL" id="ACL47608.1"/>
    </source>
</evidence>
<evidence type="ECO:0000256" key="1">
    <source>
        <dbReference type="SAM" id="MobiDB-lite"/>
    </source>
</evidence>
<proteinExistence type="predicted"/>
<feature type="region of interest" description="Disordered" evidence="1">
    <location>
        <begin position="68"/>
        <end position="87"/>
    </location>
</feature>
<geneLocation type="plasmid" evidence="3">
    <name>pP742501</name>
</geneLocation>
<dbReference type="InterPro" id="IPR018973">
    <property type="entry name" value="MZB"/>
</dbReference>
<dbReference type="EMBL" id="CP001345">
    <property type="protein sequence ID" value="ACL47608.1"/>
    <property type="molecule type" value="Genomic_DNA"/>
</dbReference>
<dbReference type="InterPro" id="IPR047721">
    <property type="entry name" value="DrmB"/>
</dbReference>
<dbReference type="OrthoDB" id="9134227at2"/>
<dbReference type="HOGENOM" id="CLU_020062_0_0_3"/>
<organism evidence="3">
    <name type="scientific">Cyanothece sp. (strain PCC 7425 / ATCC 29141)</name>
    <dbReference type="NCBI Taxonomy" id="395961"/>
    <lineage>
        <taxon>Bacteria</taxon>
        <taxon>Bacillati</taxon>
        <taxon>Cyanobacteriota</taxon>
        <taxon>Cyanophyceae</taxon>
        <taxon>Gomontiellales</taxon>
        <taxon>Cyanothecaceae</taxon>
        <taxon>Cyanothece</taxon>
    </lineage>
</organism>
<name>B8HYW0_CYAP4</name>
<dbReference type="AlphaFoldDB" id="B8HYW0"/>
<accession>B8HYW0</accession>
<evidence type="ECO:0000259" key="2">
    <source>
        <dbReference type="Pfam" id="PF09369"/>
    </source>
</evidence>
<feature type="domain" description="MrfA-like Zn-binding" evidence="2">
    <location>
        <begin position="487"/>
        <end position="591"/>
    </location>
</feature>
<reference evidence="3" key="1">
    <citation type="submission" date="2009-01" db="EMBL/GenBank/DDBJ databases">
        <title>Complete sequence of plasmid1 Cyanothece sp. PCC 7425.</title>
        <authorList>
            <consortium name="US DOE Joint Genome Institute"/>
            <person name="Lucas S."/>
            <person name="Copeland A."/>
            <person name="Lapidus A."/>
            <person name="Glavina del Rio T."/>
            <person name="Dalin E."/>
            <person name="Tice H."/>
            <person name="Bruce D."/>
            <person name="Goodwin L."/>
            <person name="Pitluck S."/>
            <person name="Sims D."/>
            <person name="Meineke L."/>
            <person name="Brettin T."/>
            <person name="Detter J.C."/>
            <person name="Han C."/>
            <person name="Larimer F."/>
            <person name="Land M."/>
            <person name="Hauser L."/>
            <person name="Kyrpides N."/>
            <person name="Ovchinnikova G."/>
            <person name="Liberton M."/>
            <person name="Stoeckel J."/>
            <person name="Banerjee A."/>
            <person name="Singh A."/>
            <person name="Page L."/>
            <person name="Sato H."/>
            <person name="Zhao L."/>
            <person name="Sherman L."/>
            <person name="Pakrasi H."/>
            <person name="Richardson P."/>
        </authorList>
    </citation>
    <scope>NUCLEOTIDE SEQUENCE</scope>
    <source>
        <strain evidence="3">PCC 7425</strain>
        <plasmid evidence="3">pP742501</plasmid>
    </source>
</reference>
<keyword evidence="3" id="KW-0614">Plasmid</keyword>
<protein>
    <recommendedName>
        <fullName evidence="2">MrfA-like Zn-binding domain-containing protein</fullName>
    </recommendedName>
</protein>
<gene>
    <name evidence="3" type="ordered locus">Cyan7425_5349</name>
</gene>
<dbReference type="KEGG" id="cyn:Cyan7425_5349"/>
<sequence length="625" mass="69690">MAVNNRCKVGELRPSQILFSAGIGSVVDLPNLSTMVMGLDDWDTNYANELGEERLLAAVRHSLGQQVKSLRSAPMPTESNSVGGLQEDSHRIGVPASPFPTWMLCPGCRLLAPLQSGLFDLKTDRFRTENNRYVHTNCSKGKYPPTVIPARFLVACCHGHLDDFPWRYFVHQGRECSVPLHKCTLRLFEYGVSGSAADIEVRCESCGVTRRMSDAFGEPGKRNMPQCRGRHAHLRTFAEGGCDKQMVSISLGASNCWFPVTLSALSIPTGTNKLYRLVEKHWVTLEKASSIQILNAFREIGQLKEFGAYSDADIWQEVCHKRTNTGGTEPPDIKDIKTPEWQVFTAADTELNSADFWLTPVEPPQGYEDYFEKVVLLERLREVRALIGFTRIESPGDFTDTGELEEEVRAPLSRKLTPWVPASEVRGEGVFLQFKEEAITSWLASNPSLKTYEQQTFDAHCRWRIARSIRNPEANFPGIRYMLLHSFAHALMRQLAIACGYTAASLRERIYSKYPNEDNGPMAGVLIYTAAADSEGTLGGLVSLGEPKLLGQHIDQALEQMRLCASDPLCAEHSPFQNTTELHWAACHACLFSPETSCERGNKYLDRSLLVSTVKSIPASLAFFS</sequence>